<comment type="caution">
    <text evidence="1">The sequence shown here is derived from an EMBL/GenBank/DDBJ whole genome shotgun (WGS) entry which is preliminary data.</text>
</comment>
<proteinExistence type="predicted"/>
<evidence type="ECO:0000313" key="2">
    <source>
        <dbReference type="Proteomes" id="UP001281147"/>
    </source>
</evidence>
<gene>
    <name evidence="1" type="ORF">LTR37_001224</name>
</gene>
<accession>A0ACC3NXM8</accession>
<protein>
    <submittedName>
        <fullName evidence="1">Uncharacterized protein</fullName>
    </submittedName>
</protein>
<evidence type="ECO:0000313" key="1">
    <source>
        <dbReference type="EMBL" id="KAK3724102.1"/>
    </source>
</evidence>
<sequence length="369" mass="39366">MATSSERIPTTMHAWRKHRGNPEPQWDEVPVPACPPTGLLIKILAAGVCHSDVGVLARDGHAPHYQEKFVVGHEGCGDIVATGANISNFKIGDRVAINPVAGCGESDCPDCSNNFMQLCQRGLHHGLGQDGSFADYIAISTRSAVKVPSEAISSAAAAVSTDAVMTTHHAIIRRGKVKREDTVFLFGLGGLGFNALQILLHVGCKVYVSETRQEPLEEAVRLGLPKECVVPIGTDVKVFVQANGLEDAIDVVVDIVGLQQTFSDAQVIVKRGGKIIPVGLLAYELKVNHILCIIKAITVLYTFGGHSADIAEGMDLMCQGHLTPRVEMAPVKDLPRVLKDLHEGRVKSRMVLIPEGVADGGGGQSMSII</sequence>
<reference evidence="1" key="1">
    <citation type="submission" date="2023-07" db="EMBL/GenBank/DDBJ databases">
        <title>Black Yeasts Isolated from many extreme environments.</title>
        <authorList>
            <person name="Coleine C."/>
            <person name="Stajich J.E."/>
            <person name="Selbmann L."/>
        </authorList>
    </citation>
    <scope>NUCLEOTIDE SEQUENCE</scope>
    <source>
        <strain evidence="1">CCFEE 5714</strain>
    </source>
</reference>
<organism evidence="1 2">
    <name type="scientific">Vermiconidia calcicola</name>
    <dbReference type="NCBI Taxonomy" id="1690605"/>
    <lineage>
        <taxon>Eukaryota</taxon>
        <taxon>Fungi</taxon>
        <taxon>Dikarya</taxon>
        <taxon>Ascomycota</taxon>
        <taxon>Pezizomycotina</taxon>
        <taxon>Dothideomycetes</taxon>
        <taxon>Dothideomycetidae</taxon>
        <taxon>Mycosphaerellales</taxon>
        <taxon>Extremaceae</taxon>
        <taxon>Vermiconidia</taxon>
    </lineage>
</organism>
<keyword evidence="2" id="KW-1185">Reference proteome</keyword>
<dbReference type="EMBL" id="JAUTXU010000006">
    <property type="protein sequence ID" value="KAK3724102.1"/>
    <property type="molecule type" value="Genomic_DNA"/>
</dbReference>
<name>A0ACC3NXM8_9PEZI</name>
<dbReference type="Proteomes" id="UP001281147">
    <property type="component" value="Unassembled WGS sequence"/>
</dbReference>